<evidence type="ECO:0000313" key="3">
    <source>
        <dbReference type="EMBL" id="PIB80886.1"/>
    </source>
</evidence>
<gene>
    <name evidence="2" type="ORF">AWB95_11845</name>
    <name evidence="3" type="ORF">CQY23_01205</name>
</gene>
<dbReference type="Proteomes" id="UP000230971">
    <property type="component" value="Unassembled WGS sequence"/>
</dbReference>
<sequence>MSFAEIEVTVDGARAAITLNRPDKLNPLSTTTLTELVEAARELDTRSGVKVAVISGRGRAFSAGADLASFAAQAGPPPREAADAGRRMADAIEAMRAVTVARIHGHCVGGAVVLAAACDLRIAADDTRFSIPEVDLGIPLAWGGIPRLVREIGPALTKELVMTCRPFGAAEALTAGFLNSVVPAAELDAAVDELVGVLVDKSALTLTATKRHTNAVTEGMVGTARAWNDADSLVTALGDPESRAAAQAYLKRLGRG</sequence>
<dbReference type="RefSeq" id="WP_085168252.1">
    <property type="nucleotide sequence ID" value="NZ_LQOM01000028.1"/>
</dbReference>
<dbReference type="SUPFAM" id="SSF52096">
    <property type="entry name" value="ClpP/crotonase"/>
    <property type="match status" value="1"/>
</dbReference>
<dbReference type="EMBL" id="PDKV01000001">
    <property type="protein sequence ID" value="PIB80886.1"/>
    <property type="molecule type" value="Genomic_DNA"/>
</dbReference>
<dbReference type="AlphaFoldDB" id="A0A1X1RQI4"/>
<keyword evidence="3" id="KW-0413">Isomerase</keyword>
<accession>A0A1X1RQI4</accession>
<dbReference type="InterPro" id="IPR029045">
    <property type="entry name" value="ClpP/crotonase-like_dom_sf"/>
</dbReference>
<reference evidence="2 4" key="1">
    <citation type="submission" date="2016-01" db="EMBL/GenBank/DDBJ databases">
        <title>The new phylogeny of the genus Mycobacterium.</title>
        <authorList>
            <person name="Tarcisio F."/>
            <person name="Conor M."/>
            <person name="Antonella G."/>
            <person name="Elisabetta G."/>
            <person name="Giulia F.S."/>
            <person name="Sara T."/>
            <person name="Anna F."/>
            <person name="Clotilde B."/>
            <person name="Roberto B."/>
            <person name="Veronica D.S."/>
            <person name="Fabio R."/>
            <person name="Monica P."/>
            <person name="Olivier J."/>
            <person name="Enrico T."/>
            <person name="Nicola S."/>
        </authorList>
    </citation>
    <scope>NUCLEOTIDE SEQUENCE [LARGE SCALE GENOMIC DNA]</scope>
    <source>
        <strain evidence="2 4">DSM 44243</strain>
    </source>
</reference>
<dbReference type="Pfam" id="PF00378">
    <property type="entry name" value="ECH_1"/>
    <property type="match status" value="1"/>
</dbReference>
<comment type="caution">
    <text evidence="2">The sequence shown here is derived from an EMBL/GenBank/DDBJ whole genome shotgun (WGS) entry which is preliminary data.</text>
</comment>
<dbReference type="PANTHER" id="PTHR11941:SF54">
    <property type="entry name" value="ENOYL-COA HYDRATASE, MITOCHONDRIAL"/>
    <property type="match status" value="1"/>
</dbReference>
<protein>
    <submittedName>
        <fullName evidence="2 3">Enoyl-CoA hydratase</fullName>
    </submittedName>
</protein>
<proteinExistence type="predicted"/>
<dbReference type="GO" id="GO:0006635">
    <property type="term" value="P:fatty acid beta-oxidation"/>
    <property type="evidence" value="ECO:0007669"/>
    <property type="project" value="TreeGrafter"/>
</dbReference>
<name>A0A1X1RQI4_MYCCE</name>
<dbReference type="EMBL" id="LQOM01000028">
    <property type="protein sequence ID" value="ORV12611.1"/>
    <property type="molecule type" value="Genomic_DNA"/>
</dbReference>
<dbReference type="GO" id="GO:0016853">
    <property type="term" value="F:isomerase activity"/>
    <property type="evidence" value="ECO:0007669"/>
    <property type="project" value="UniProtKB-KW"/>
</dbReference>
<evidence type="ECO:0000313" key="2">
    <source>
        <dbReference type="EMBL" id="ORV12611.1"/>
    </source>
</evidence>
<evidence type="ECO:0000313" key="5">
    <source>
        <dbReference type="Proteomes" id="UP000230971"/>
    </source>
</evidence>
<dbReference type="CDD" id="cd06558">
    <property type="entry name" value="crotonase-like"/>
    <property type="match status" value="1"/>
</dbReference>
<dbReference type="OrthoDB" id="5183239at2"/>
<organism evidence="2 4">
    <name type="scientific">Mycobacterium celatum</name>
    <dbReference type="NCBI Taxonomy" id="28045"/>
    <lineage>
        <taxon>Bacteria</taxon>
        <taxon>Bacillati</taxon>
        <taxon>Actinomycetota</taxon>
        <taxon>Actinomycetes</taxon>
        <taxon>Mycobacteriales</taxon>
        <taxon>Mycobacteriaceae</taxon>
        <taxon>Mycobacterium</taxon>
    </lineage>
</organism>
<dbReference type="InterPro" id="IPR001753">
    <property type="entry name" value="Enoyl-CoA_hydra/iso"/>
</dbReference>
<dbReference type="PANTHER" id="PTHR11941">
    <property type="entry name" value="ENOYL-COA HYDRATASE-RELATED"/>
    <property type="match status" value="1"/>
</dbReference>
<dbReference type="Gene3D" id="3.90.226.10">
    <property type="entry name" value="2-enoyl-CoA Hydratase, Chain A, domain 1"/>
    <property type="match status" value="1"/>
</dbReference>
<evidence type="ECO:0000313" key="4">
    <source>
        <dbReference type="Proteomes" id="UP000193907"/>
    </source>
</evidence>
<reference evidence="3 5" key="2">
    <citation type="journal article" date="2017" name="Infect. Genet. Evol.">
        <title>The new phylogeny of the genus Mycobacterium: The old and the news.</title>
        <authorList>
            <person name="Tortoli E."/>
            <person name="Fedrizzi T."/>
            <person name="Meehan C.J."/>
            <person name="Trovato A."/>
            <person name="Grottola A."/>
            <person name="Giacobazzi E."/>
            <person name="Serpini G.F."/>
            <person name="Tagliazucchi S."/>
            <person name="Fabio A."/>
            <person name="Bettua C."/>
            <person name="Bertorelli R."/>
            <person name="Frascaro F."/>
            <person name="De Sanctis V."/>
            <person name="Pecorari M."/>
            <person name="Jousson O."/>
            <person name="Segata N."/>
            <person name="Cirillo D.M."/>
        </authorList>
    </citation>
    <scope>NUCLEOTIDE SEQUENCE [LARGE SCALE GENOMIC DNA]</scope>
    <source>
        <strain evidence="3 5">NCTC 12882</strain>
    </source>
</reference>
<dbReference type="Proteomes" id="UP000193907">
    <property type="component" value="Unassembled WGS sequence"/>
</dbReference>
<keyword evidence="4" id="KW-1185">Reference proteome</keyword>
<keyword evidence="1" id="KW-0443">Lipid metabolism</keyword>
<evidence type="ECO:0000256" key="1">
    <source>
        <dbReference type="ARBA" id="ARBA00023098"/>
    </source>
</evidence>
<dbReference type="STRING" id="28045.AWB95_11845"/>